<dbReference type="AlphaFoldDB" id="A0A0D3DM01"/>
<reference evidence="2" key="2">
    <citation type="submission" date="2015-03" db="UniProtKB">
        <authorList>
            <consortium name="EnsemblPlants"/>
        </authorList>
    </citation>
    <scope>IDENTIFICATION</scope>
</reference>
<reference evidence="2 3" key="1">
    <citation type="journal article" date="2014" name="Genome Biol.">
        <title>Transcriptome and methylome profiling reveals relics of genome dominance in the mesopolyploid Brassica oleracea.</title>
        <authorList>
            <person name="Parkin I.A."/>
            <person name="Koh C."/>
            <person name="Tang H."/>
            <person name="Robinson S.J."/>
            <person name="Kagale S."/>
            <person name="Clarke W.E."/>
            <person name="Town C.D."/>
            <person name="Nixon J."/>
            <person name="Krishnakumar V."/>
            <person name="Bidwell S.L."/>
            <person name="Denoeud F."/>
            <person name="Belcram H."/>
            <person name="Links M.G."/>
            <person name="Just J."/>
            <person name="Clarke C."/>
            <person name="Bender T."/>
            <person name="Huebert T."/>
            <person name="Mason A.S."/>
            <person name="Pires J.C."/>
            <person name="Barker G."/>
            <person name="Moore J."/>
            <person name="Walley P.G."/>
            <person name="Manoli S."/>
            <person name="Batley J."/>
            <person name="Edwards D."/>
            <person name="Nelson M.N."/>
            <person name="Wang X."/>
            <person name="Paterson A.H."/>
            <person name="King G."/>
            <person name="Bancroft I."/>
            <person name="Chalhoub B."/>
            <person name="Sharpe A.G."/>
        </authorList>
    </citation>
    <scope>NUCLEOTIDE SEQUENCE</scope>
    <source>
        <strain evidence="2 3">cv. TO1000</strain>
    </source>
</reference>
<evidence type="ECO:0000256" key="1">
    <source>
        <dbReference type="SAM" id="MobiDB-lite"/>
    </source>
</evidence>
<dbReference type="EnsemblPlants" id="Bo8g040810.1">
    <property type="protein sequence ID" value="Bo8g040810.1"/>
    <property type="gene ID" value="Bo8g040810"/>
</dbReference>
<evidence type="ECO:0000313" key="2">
    <source>
        <dbReference type="EnsemblPlants" id="Bo8g040810.1"/>
    </source>
</evidence>
<organism evidence="2 3">
    <name type="scientific">Brassica oleracea var. oleracea</name>
    <dbReference type="NCBI Taxonomy" id="109376"/>
    <lineage>
        <taxon>Eukaryota</taxon>
        <taxon>Viridiplantae</taxon>
        <taxon>Streptophyta</taxon>
        <taxon>Embryophyta</taxon>
        <taxon>Tracheophyta</taxon>
        <taxon>Spermatophyta</taxon>
        <taxon>Magnoliopsida</taxon>
        <taxon>eudicotyledons</taxon>
        <taxon>Gunneridae</taxon>
        <taxon>Pentapetalae</taxon>
        <taxon>rosids</taxon>
        <taxon>malvids</taxon>
        <taxon>Brassicales</taxon>
        <taxon>Brassicaceae</taxon>
        <taxon>Brassiceae</taxon>
        <taxon>Brassica</taxon>
    </lineage>
</organism>
<name>A0A0D3DM01_BRAOL</name>
<feature type="compositionally biased region" description="Basic and acidic residues" evidence="1">
    <location>
        <begin position="1"/>
        <end position="12"/>
    </location>
</feature>
<keyword evidence="3" id="KW-1185">Reference proteome</keyword>
<feature type="region of interest" description="Disordered" evidence="1">
    <location>
        <begin position="1"/>
        <end position="24"/>
    </location>
</feature>
<dbReference type="HOGENOM" id="CLU_1290572_0_0_1"/>
<sequence length="214" mass="24398">MQRQLRLTDQECTRSVSSSGAERETRTKVEFVKDGSRFTSVNGQIGLMGLSDAEMLDGPLHSGTPILKKEVPGVEVGNSIIRVYFSSLLFNQHHTRARERERSERVRSRTYTKAMRRSFPSKEFYEDALEDGADIELRQLLTDINTVALVRFSFPICMKGKSLNIRDKLVLEFKEMVGAEAGKVVDISTLLMGFREWRRMLQYFHASGLTIKGK</sequence>
<evidence type="ECO:0000313" key="3">
    <source>
        <dbReference type="Proteomes" id="UP000032141"/>
    </source>
</evidence>
<dbReference type="Proteomes" id="UP000032141">
    <property type="component" value="Chromosome C8"/>
</dbReference>
<protein>
    <submittedName>
        <fullName evidence="2">Uncharacterized protein</fullName>
    </submittedName>
</protein>
<dbReference type="Gramene" id="Bo8g040810.1">
    <property type="protein sequence ID" value="Bo8g040810.1"/>
    <property type="gene ID" value="Bo8g040810"/>
</dbReference>
<proteinExistence type="predicted"/>
<accession>A0A0D3DM01</accession>